<dbReference type="GO" id="GO:0008146">
    <property type="term" value="F:sulfotransferase activity"/>
    <property type="evidence" value="ECO:0007669"/>
    <property type="project" value="InterPro"/>
</dbReference>
<sequence>MAGLELQEFYEFPLDTPSLNSATLLQLLTVLGRVLLHSDSWPFGATDSGSKKRPKRLFDIDEFSTGDFDFSGELDIDKKPHGNGTLSFINNDVAENCFRGDCERSISFIVGQFDHGHLHGLNLLVFRNGDVLRGEFLDDSLHGATAEFDGRHQLKSFGHYDSGRRIGLWWDIDPVYRSIVYGPVNDKGQMSGDQLKLIHYGETDFFALGGSFSNKIKAPGPSRRIPITDLRVSEENLKLVFGFGEPSQLQQEQVSFYEISHVKSKAEKFLAQSCRVSMASRETHETKGAFRNRTLFEQSPPERPMVFASFAKDPQCEPWRTASYGVPGALRTHYFACYPGSGSKWIMSILGQITGLASYGCVNYQNPEKNYVPNSGLFEKTHLQHENRWKEPFSIPGTDMREKMWSRWSEKLSWRLKHMSRLDGRAVLLIRNPYEAIISLWNHERSGSYDSSYKKATKDLAASLNTPLFLDFAKMEIGLWLEINLDFLSLGTEILVVHFENAKTDWRSEFKRVHEYLRLPWNENRAECVDKHDNTVYHRKASKFDDPYTPELHNLIENAIQQVQKLVKTRGQPELPLDKYKWRRAP</sequence>
<reference evidence="3 4" key="1">
    <citation type="journal article" date="2018" name="Nat. Ecol. Evol.">
        <title>Genomic signatures of mitonuclear coevolution across populations of Tigriopus californicus.</title>
        <authorList>
            <person name="Barreto F.S."/>
            <person name="Watson E.T."/>
            <person name="Lima T.G."/>
            <person name="Willett C.S."/>
            <person name="Edmands S."/>
            <person name="Li W."/>
            <person name="Burton R.S."/>
        </authorList>
    </citation>
    <scope>NUCLEOTIDE SEQUENCE [LARGE SCALE GENOMIC DNA]</scope>
    <source>
        <strain evidence="3 4">San Diego</strain>
    </source>
</reference>
<dbReference type="STRING" id="6832.A0A553PC63"/>
<proteinExistence type="inferred from homology"/>
<dbReference type="AlphaFoldDB" id="A0A553PC63"/>
<dbReference type="PANTHER" id="PTHR45964:SF5">
    <property type="entry name" value="WSCD FAMILY MEMBER CG9164"/>
    <property type="match status" value="1"/>
</dbReference>
<dbReference type="Proteomes" id="UP000318571">
    <property type="component" value="Chromosome 2"/>
</dbReference>
<evidence type="ECO:0000313" key="3">
    <source>
        <dbReference type="EMBL" id="TRY75277.1"/>
    </source>
</evidence>
<dbReference type="SUPFAM" id="SSF52540">
    <property type="entry name" value="P-loop containing nucleoside triphosphate hydrolases"/>
    <property type="match status" value="1"/>
</dbReference>
<evidence type="ECO:0000259" key="2">
    <source>
        <dbReference type="Pfam" id="PF00685"/>
    </source>
</evidence>
<evidence type="ECO:0000313" key="4">
    <source>
        <dbReference type="Proteomes" id="UP000318571"/>
    </source>
</evidence>
<dbReference type="InterPro" id="IPR051589">
    <property type="entry name" value="Sialate-O-sulfotransferase"/>
</dbReference>
<protein>
    <recommendedName>
        <fullName evidence="2">Sulfotransferase domain-containing protein</fullName>
    </recommendedName>
</protein>
<gene>
    <name evidence="3" type="ORF">TCAL_00682</name>
</gene>
<dbReference type="EMBL" id="VCGU01000005">
    <property type="protein sequence ID" value="TRY75277.1"/>
    <property type="molecule type" value="Genomic_DNA"/>
</dbReference>
<dbReference type="Pfam" id="PF00685">
    <property type="entry name" value="Sulfotransfer_1"/>
    <property type="match status" value="1"/>
</dbReference>
<comment type="caution">
    <text evidence="3">The sequence shown here is derived from an EMBL/GenBank/DDBJ whole genome shotgun (WGS) entry which is preliminary data.</text>
</comment>
<dbReference type="SUPFAM" id="SSF82185">
    <property type="entry name" value="Histone H3 K4-specific methyltransferase SET7/9 N-terminal domain"/>
    <property type="match status" value="1"/>
</dbReference>
<name>A0A553PC63_TIGCA</name>
<accession>A0A553PC63</accession>
<dbReference type="Gene3D" id="3.40.50.300">
    <property type="entry name" value="P-loop containing nucleotide triphosphate hydrolases"/>
    <property type="match status" value="1"/>
</dbReference>
<dbReference type="InterPro" id="IPR000863">
    <property type="entry name" value="Sulfotransferase_dom"/>
</dbReference>
<organism evidence="3 4">
    <name type="scientific">Tigriopus californicus</name>
    <name type="common">Marine copepod</name>
    <dbReference type="NCBI Taxonomy" id="6832"/>
    <lineage>
        <taxon>Eukaryota</taxon>
        <taxon>Metazoa</taxon>
        <taxon>Ecdysozoa</taxon>
        <taxon>Arthropoda</taxon>
        <taxon>Crustacea</taxon>
        <taxon>Multicrustacea</taxon>
        <taxon>Hexanauplia</taxon>
        <taxon>Copepoda</taxon>
        <taxon>Harpacticoida</taxon>
        <taxon>Harpacticidae</taxon>
        <taxon>Tigriopus</taxon>
    </lineage>
</organism>
<dbReference type="PANTHER" id="PTHR45964">
    <property type="entry name" value="WSCD FAMILY MEMBER CG9164"/>
    <property type="match status" value="1"/>
</dbReference>
<feature type="domain" description="Sulfotransferase" evidence="2">
    <location>
        <begin position="337"/>
        <end position="532"/>
    </location>
</feature>
<dbReference type="InterPro" id="IPR027417">
    <property type="entry name" value="P-loop_NTPase"/>
</dbReference>
<evidence type="ECO:0000256" key="1">
    <source>
        <dbReference type="ARBA" id="ARBA00010236"/>
    </source>
</evidence>
<comment type="similarity">
    <text evidence="1">Belongs to the WSCD family.</text>
</comment>
<keyword evidence="4" id="KW-1185">Reference proteome</keyword>